<comment type="caution">
    <text evidence="1">The sequence shown here is derived from an EMBL/GenBank/DDBJ whole genome shotgun (WGS) entry which is preliminary data.</text>
</comment>
<keyword evidence="2" id="KW-1185">Reference proteome</keyword>
<dbReference type="Proteomes" id="UP000634136">
    <property type="component" value="Unassembled WGS sequence"/>
</dbReference>
<evidence type="ECO:0000313" key="1">
    <source>
        <dbReference type="EMBL" id="KAF7835370.1"/>
    </source>
</evidence>
<dbReference type="AlphaFoldDB" id="A0A834WYX8"/>
<organism evidence="1 2">
    <name type="scientific">Senna tora</name>
    <dbReference type="NCBI Taxonomy" id="362788"/>
    <lineage>
        <taxon>Eukaryota</taxon>
        <taxon>Viridiplantae</taxon>
        <taxon>Streptophyta</taxon>
        <taxon>Embryophyta</taxon>
        <taxon>Tracheophyta</taxon>
        <taxon>Spermatophyta</taxon>
        <taxon>Magnoliopsida</taxon>
        <taxon>eudicotyledons</taxon>
        <taxon>Gunneridae</taxon>
        <taxon>Pentapetalae</taxon>
        <taxon>rosids</taxon>
        <taxon>fabids</taxon>
        <taxon>Fabales</taxon>
        <taxon>Fabaceae</taxon>
        <taxon>Caesalpinioideae</taxon>
        <taxon>Cassia clade</taxon>
        <taxon>Senna</taxon>
    </lineage>
</organism>
<evidence type="ECO:0000313" key="2">
    <source>
        <dbReference type="Proteomes" id="UP000634136"/>
    </source>
</evidence>
<sequence>MGPHCCSLGLQEWEKLPLLGEQFLYPVLKTSSLVRMRWNSNLLERRMAGGKRKSRIKLKRKGCNGKLSNGRKVERLEDETKPNFIDFTVGYGSDHGLLNL</sequence>
<proteinExistence type="predicted"/>
<accession>A0A834WYX8</accession>
<protein>
    <submittedName>
        <fullName evidence="1">NAC domain-containing protein 83-like</fullName>
    </submittedName>
</protein>
<dbReference type="EMBL" id="JAAIUW010000004">
    <property type="protein sequence ID" value="KAF7835370.1"/>
    <property type="molecule type" value="Genomic_DNA"/>
</dbReference>
<gene>
    <name evidence="1" type="ORF">G2W53_010229</name>
</gene>
<name>A0A834WYX8_9FABA</name>
<reference evidence="1" key="1">
    <citation type="submission" date="2020-09" db="EMBL/GenBank/DDBJ databases">
        <title>Genome-Enabled Discovery of Anthraquinone Biosynthesis in Senna tora.</title>
        <authorList>
            <person name="Kang S.-H."/>
            <person name="Pandey R.P."/>
            <person name="Lee C.-M."/>
            <person name="Sim J.-S."/>
            <person name="Jeong J.-T."/>
            <person name="Choi B.-S."/>
            <person name="Jung M."/>
            <person name="Ginzburg D."/>
            <person name="Zhao K."/>
            <person name="Won S.Y."/>
            <person name="Oh T.-J."/>
            <person name="Yu Y."/>
            <person name="Kim N.-H."/>
            <person name="Lee O.R."/>
            <person name="Lee T.-H."/>
            <person name="Bashyal P."/>
            <person name="Kim T.-S."/>
            <person name="Lee W.-H."/>
            <person name="Kawkins C."/>
            <person name="Kim C.-K."/>
            <person name="Kim J.S."/>
            <person name="Ahn B.O."/>
            <person name="Rhee S.Y."/>
            <person name="Sohng J.K."/>
        </authorList>
    </citation>
    <scope>NUCLEOTIDE SEQUENCE</scope>
    <source>
        <tissue evidence="1">Leaf</tissue>
    </source>
</reference>